<dbReference type="AlphaFoldDB" id="A0A7W7EM79"/>
<name>A0A7W7EM79_9HYPH</name>
<dbReference type="RefSeq" id="WP_183932603.1">
    <property type="nucleotide sequence ID" value="NZ_JACIIG010000007.1"/>
</dbReference>
<protein>
    <submittedName>
        <fullName evidence="1">Uncharacterized protein</fullName>
    </submittedName>
</protein>
<keyword evidence="2" id="KW-1185">Reference proteome</keyword>
<dbReference type="Proteomes" id="UP000543836">
    <property type="component" value="Unassembled WGS sequence"/>
</dbReference>
<accession>A0A7W7EM79</accession>
<gene>
    <name evidence="1" type="ORF">GGE60_003102</name>
</gene>
<sequence length="47" mass="5554">MLFIFNNKNSIQIAWNSKLPSRRPDNRLQQLDTRFGLIGFIRTYNVG</sequence>
<reference evidence="1 2" key="1">
    <citation type="submission" date="2020-08" db="EMBL/GenBank/DDBJ databases">
        <title>Genomic Encyclopedia of Type Strains, Phase IV (KMG-V): Genome sequencing to study the core and pangenomes of soil and plant-associated prokaryotes.</title>
        <authorList>
            <person name="Whitman W."/>
        </authorList>
    </citation>
    <scope>NUCLEOTIDE SEQUENCE [LARGE SCALE GENOMIC DNA]</scope>
    <source>
        <strain evidence="1 2">SEMIA 492</strain>
    </source>
</reference>
<evidence type="ECO:0000313" key="2">
    <source>
        <dbReference type="Proteomes" id="UP000543836"/>
    </source>
</evidence>
<evidence type="ECO:0000313" key="1">
    <source>
        <dbReference type="EMBL" id="MBB4568983.1"/>
    </source>
</evidence>
<proteinExistence type="predicted"/>
<organism evidence="1 2">
    <name type="scientific">Rhizobium leucaenae</name>
    <dbReference type="NCBI Taxonomy" id="29450"/>
    <lineage>
        <taxon>Bacteria</taxon>
        <taxon>Pseudomonadati</taxon>
        <taxon>Pseudomonadota</taxon>
        <taxon>Alphaproteobacteria</taxon>
        <taxon>Hyphomicrobiales</taxon>
        <taxon>Rhizobiaceae</taxon>
        <taxon>Rhizobium/Agrobacterium group</taxon>
        <taxon>Rhizobium</taxon>
    </lineage>
</organism>
<comment type="caution">
    <text evidence="1">The sequence shown here is derived from an EMBL/GenBank/DDBJ whole genome shotgun (WGS) entry which is preliminary data.</text>
</comment>
<dbReference type="EMBL" id="JACIIG010000007">
    <property type="protein sequence ID" value="MBB4568983.1"/>
    <property type="molecule type" value="Genomic_DNA"/>
</dbReference>